<keyword evidence="2" id="KW-1185">Reference proteome</keyword>
<proteinExistence type="predicted"/>
<sequence length="137" mass="14794">MVIESNRPHSVSHHLLSRLHPIGLVTVQPPSRITALAMHDIFQKNAFQAPDSLHPQSPSRQSLASSPILLGLATAHGFALVRINSSPAPLQLPSLLPQTASAGTINSSDARNVGEEQEQINTGLEQLMKDAWLVFIN</sequence>
<name>A0A3S5C6U2_9PLAT</name>
<organism evidence="1 2">
    <name type="scientific">Protopolystoma xenopodis</name>
    <dbReference type="NCBI Taxonomy" id="117903"/>
    <lineage>
        <taxon>Eukaryota</taxon>
        <taxon>Metazoa</taxon>
        <taxon>Spiralia</taxon>
        <taxon>Lophotrochozoa</taxon>
        <taxon>Platyhelminthes</taxon>
        <taxon>Monogenea</taxon>
        <taxon>Polyopisthocotylea</taxon>
        <taxon>Polystomatidea</taxon>
        <taxon>Polystomatidae</taxon>
        <taxon>Protopolystoma</taxon>
    </lineage>
</organism>
<accession>A0A3S5C6U2</accession>
<gene>
    <name evidence="1" type="ORF">PXEA_LOCUS32651</name>
</gene>
<dbReference type="Proteomes" id="UP000784294">
    <property type="component" value="Unassembled WGS sequence"/>
</dbReference>
<dbReference type="AlphaFoldDB" id="A0A3S5C6U2"/>
<comment type="caution">
    <text evidence="1">The sequence shown here is derived from an EMBL/GenBank/DDBJ whole genome shotgun (WGS) entry which is preliminary data.</text>
</comment>
<reference evidence="1" key="1">
    <citation type="submission" date="2018-11" db="EMBL/GenBank/DDBJ databases">
        <authorList>
            <consortium name="Pathogen Informatics"/>
        </authorList>
    </citation>
    <scope>NUCLEOTIDE SEQUENCE</scope>
</reference>
<evidence type="ECO:0000313" key="2">
    <source>
        <dbReference type="Proteomes" id="UP000784294"/>
    </source>
</evidence>
<protein>
    <submittedName>
        <fullName evidence="1">Uncharacterized protein</fullName>
    </submittedName>
</protein>
<evidence type="ECO:0000313" key="1">
    <source>
        <dbReference type="EMBL" id="VEL39211.1"/>
    </source>
</evidence>
<dbReference type="EMBL" id="CAAALY010260473">
    <property type="protein sequence ID" value="VEL39211.1"/>
    <property type="molecule type" value="Genomic_DNA"/>
</dbReference>